<reference evidence="1 2" key="1">
    <citation type="journal article" date="2018" name="Mol. Biol. Evol.">
        <title>Broad Genomic Sampling Reveals a Smut Pathogenic Ancestry of the Fungal Clade Ustilaginomycotina.</title>
        <authorList>
            <person name="Kijpornyongpan T."/>
            <person name="Mondo S.J."/>
            <person name="Barry K."/>
            <person name="Sandor L."/>
            <person name="Lee J."/>
            <person name="Lipzen A."/>
            <person name="Pangilinan J."/>
            <person name="LaButti K."/>
            <person name="Hainaut M."/>
            <person name="Henrissat B."/>
            <person name="Grigoriev I.V."/>
            <person name="Spatafora J.W."/>
            <person name="Aime M.C."/>
        </authorList>
    </citation>
    <scope>NUCLEOTIDE SEQUENCE [LARGE SCALE GENOMIC DNA]</scope>
    <source>
        <strain evidence="1 2">SA 807</strain>
    </source>
</reference>
<evidence type="ECO:0000313" key="2">
    <source>
        <dbReference type="Proteomes" id="UP000245626"/>
    </source>
</evidence>
<protein>
    <submittedName>
        <fullName evidence="1">Uncharacterized protein</fullName>
    </submittedName>
</protein>
<name>A0ACD0NRK1_9BASI</name>
<keyword evidence="2" id="KW-1185">Reference proteome</keyword>
<proteinExistence type="predicted"/>
<evidence type="ECO:0000313" key="1">
    <source>
        <dbReference type="EMBL" id="PWN48426.1"/>
    </source>
</evidence>
<dbReference type="EMBL" id="KZ820206">
    <property type="protein sequence ID" value="PWN48426.1"/>
    <property type="molecule type" value="Genomic_DNA"/>
</dbReference>
<sequence length="95" mass="10583">MVTPPFFSHSSSPSIHPSIHPSILTVASHVTHLHASTSGTQTIPPSLSGHHHHARSHFDRQQTLAQRNLLLSLSLSPSLSLLLSLLWNRWLRFQT</sequence>
<gene>
    <name evidence="1" type="ORF">IE53DRAFT_197737</name>
</gene>
<dbReference type="Proteomes" id="UP000245626">
    <property type="component" value="Unassembled WGS sequence"/>
</dbReference>
<accession>A0ACD0NRK1</accession>
<organism evidence="1 2">
    <name type="scientific">Violaceomyces palustris</name>
    <dbReference type="NCBI Taxonomy" id="1673888"/>
    <lineage>
        <taxon>Eukaryota</taxon>
        <taxon>Fungi</taxon>
        <taxon>Dikarya</taxon>
        <taxon>Basidiomycota</taxon>
        <taxon>Ustilaginomycotina</taxon>
        <taxon>Ustilaginomycetes</taxon>
        <taxon>Violaceomycetales</taxon>
        <taxon>Violaceomycetaceae</taxon>
        <taxon>Violaceomyces</taxon>
    </lineage>
</organism>